<evidence type="ECO:0000256" key="1">
    <source>
        <dbReference type="ARBA" id="ARBA00022491"/>
    </source>
</evidence>
<comment type="caution">
    <text evidence="7">The sequence shown here is derived from an EMBL/GenBank/DDBJ whole genome shotgun (WGS) entry which is preliminary data.</text>
</comment>
<dbReference type="InterPro" id="IPR036271">
    <property type="entry name" value="Tet_transcr_reg_TetR-rel_C_sf"/>
</dbReference>
<keyword evidence="8" id="KW-1185">Reference proteome</keyword>
<gene>
    <name evidence="7" type="ORF">ACEZDE_06380</name>
</gene>
<keyword evidence="4" id="KW-0804">Transcription</keyword>
<dbReference type="PROSITE" id="PS50977">
    <property type="entry name" value="HTH_TETR_2"/>
    <property type="match status" value="1"/>
</dbReference>
<keyword evidence="2" id="KW-0805">Transcription regulation</keyword>
<evidence type="ECO:0000256" key="3">
    <source>
        <dbReference type="ARBA" id="ARBA00023125"/>
    </source>
</evidence>
<dbReference type="SUPFAM" id="SSF48498">
    <property type="entry name" value="Tetracyclin repressor-like, C-terminal domain"/>
    <property type="match status" value="1"/>
</dbReference>
<dbReference type="RefSeq" id="WP_380533385.1">
    <property type="nucleotide sequence ID" value="NZ_JBHFAB010000004.1"/>
</dbReference>
<evidence type="ECO:0000256" key="2">
    <source>
        <dbReference type="ARBA" id="ARBA00023015"/>
    </source>
</evidence>
<feature type="domain" description="HTH tetR-type" evidence="6">
    <location>
        <begin position="11"/>
        <end position="71"/>
    </location>
</feature>
<dbReference type="Proteomes" id="UP001592531">
    <property type="component" value="Unassembled WGS sequence"/>
</dbReference>
<proteinExistence type="predicted"/>
<keyword evidence="1" id="KW-0678">Repressor</keyword>
<dbReference type="Pfam" id="PF00440">
    <property type="entry name" value="TetR_N"/>
    <property type="match status" value="1"/>
</dbReference>
<organism evidence="7 8">
    <name type="scientific">Streptacidiphilus cavernicola</name>
    <dbReference type="NCBI Taxonomy" id="3342716"/>
    <lineage>
        <taxon>Bacteria</taxon>
        <taxon>Bacillati</taxon>
        <taxon>Actinomycetota</taxon>
        <taxon>Actinomycetes</taxon>
        <taxon>Kitasatosporales</taxon>
        <taxon>Streptomycetaceae</taxon>
        <taxon>Streptacidiphilus</taxon>
    </lineage>
</organism>
<evidence type="ECO:0000256" key="5">
    <source>
        <dbReference type="PROSITE-ProRule" id="PRU00335"/>
    </source>
</evidence>
<dbReference type="Pfam" id="PF13977">
    <property type="entry name" value="TetR_C_6"/>
    <property type="match status" value="1"/>
</dbReference>
<dbReference type="InterPro" id="IPR001647">
    <property type="entry name" value="HTH_TetR"/>
</dbReference>
<name>A0ABV6VRB7_9ACTN</name>
<dbReference type="EMBL" id="JBHFAB010000004">
    <property type="protein sequence ID" value="MFC1416268.1"/>
    <property type="molecule type" value="Genomic_DNA"/>
</dbReference>
<protein>
    <submittedName>
        <fullName evidence="7">TetR family transcriptional regulator C-terminal domain-containing protein</fullName>
    </submittedName>
</protein>
<dbReference type="InterPro" id="IPR009057">
    <property type="entry name" value="Homeodomain-like_sf"/>
</dbReference>
<dbReference type="PANTHER" id="PTHR30055">
    <property type="entry name" value="HTH-TYPE TRANSCRIPTIONAL REGULATOR RUTR"/>
    <property type="match status" value="1"/>
</dbReference>
<dbReference type="PANTHER" id="PTHR30055:SF200">
    <property type="entry name" value="HTH-TYPE TRANSCRIPTIONAL REPRESSOR BDCR"/>
    <property type="match status" value="1"/>
</dbReference>
<reference evidence="7 8" key="1">
    <citation type="submission" date="2024-09" db="EMBL/GenBank/DDBJ databases">
        <authorList>
            <person name="Lee S.D."/>
        </authorList>
    </citation>
    <scope>NUCLEOTIDE SEQUENCE [LARGE SCALE GENOMIC DNA]</scope>
    <source>
        <strain evidence="7 8">N8-3</strain>
    </source>
</reference>
<evidence type="ECO:0000313" key="7">
    <source>
        <dbReference type="EMBL" id="MFC1416268.1"/>
    </source>
</evidence>
<dbReference type="SUPFAM" id="SSF46689">
    <property type="entry name" value="Homeodomain-like"/>
    <property type="match status" value="1"/>
</dbReference>
<accession>A0ABV6VRB7</accession>
<dbReference type="InterPro" id="IPR050109">
    <property type="entry name" value="HTH-type_TetR-like_transc_reg"/>
</dbReference>
<feature type="DNA-binding region" description="H-T-H motif" evidence="5">
    <location>
        <begin position="34"/>
        <end position="53"/>
    </location>
</feature>
<evidence type="ECO:0000256" key="4">
    <source>
        <dbReference type="ARBA" id="ARBA00023163"/>
    </source>
</evidence>
<dbReference type="Gene3D" id="1.10.357.10">
    <property type="entry name" value="Tetracycline Repressor, domain 2"/>
    <property type="match status" value="1"/>
</dbReference>
<sequence>MAETTPGRRPAPPREEVFAVAMAAIAEHGLAELTMAGLGRRLGMSGGHLLYYFGSKDQLLLETLRWSEDELGERRRAALGEPLPAAARLDSFVALYLPTGAGDPRWTLWVEVWGRSLAVAPMRAGQAAIEAAWRADLVALLREGIAGREFRTVDPERFAVRLSALLDGFGTPLVTGLPGTDRERAIEHITEYLDESLHLH</sequence>
<keyword evidence="3 5" id="KW-0238">DNA-binding</keyword>
<dbReference type="InterPro" id="IPR039538">
    <property type="entry name" value="BetI_C"/>
</dbReference>
<evidence type="ECO:0000259" key="6">
    <source>
        <dbReference type="PROSITE" id="PS50977"/>
    </source>
</evidence>
<evidence type="ECO:0000313" key="8">
    <source>
        <dbReference type="Proteomes" id="UP001592531"/>
    </source>
</evidence>